<keyword evidence="3" id="KW-1208">Phospholipid metabolism</keyword>
<keyword evidence="6" id="KW-0479">Metal-binding</keyword>
<evidence type="ECO:0000256" key="3">
    <source>
        <dbReference type="ARBA" id="ARBA00022668"/>
    </source>
</evidence>
<dbReference type="PANTHER" id="PTHR15032:SF4">
    <property type="entry name" value="N-ACYL-PHOSPHATIDYLETHANOLAMINE-HYDROLYZING PHOSPHOLIPASE D"/>
    <property type="match status" value="1"/>
</dbReference>
<accession>A0A3M7PU88</accession>
<comment type="similarity">
    <text evidence="1">Belongs to the NAPE-PLD family.</text>
</comment>
<keyword evidence="3" id="KW-0442">Lipid degradation</keyword>
<dbReference type="SUPFAM" id="SSF56281">
    <property type="entry name" value="Metallo-hydrolase/oxidoreductase"/>
    <property type="match status" value="1"/>
</dbReference>
<keyword evidence="8" id="KW-0378">Hydrolase</keyword>
<evidence type="ECO:0000313" key="8">
    <source>
        <dbReference type="EMBL" id="RNA02301.1"/>
    </source>
</evidence>
<evidence type="ECO:0000256" key="1">
    <source>
        <dbReference type="ARBA" id="ARBA00010127"/>
    </source>
</evidence>
<gene>
    <name evidence="8" type="ORF">BpHYR1_022791</name>
</gene>
<feature type="binding site" evidence="6">
    <location>
        <position position="239"/>
    </location>
    <ligand>
        <name>Zn(2+)</name>
        <dbReference type="ChEBI" id="CHEBI:29105"/>
        <label>1</label>
    </ligand>
</feature>
<evidence type="ECO:0000313" key="9">
    <source>
        <dbReference type="Proteomes" id="UP000276133"/>
    </source>
</evidence>
<dbReference type="InterPro" id="IPR024884">
    <property type="entry name" value="NAPE-PLD"/>
</dbReference>
<keyword evidence="9" id="KW-1185">Reference proteome</keyword>
<dbReference type="Proteomes" id="UP000276133">
    <property type="component" value="Unassembled WGS sequence"/>
</dbReference>
<evidence type="ECO:0000256" key="4">
    <source>
        <dbReference type="ARBA" id="ARBA00048025"/>
    </source>
</evidence>
<organism evidence="8 9">
    <name type="scientific">Brachionus plicatilis</name>
    <name type="common">Marine rotifer</name>
    <name type="synonym">Brachionus muelleri</name>
    <dbReference type="NCBI Taxonomy" id="10195"/>
    <lineage>
        <taxon>Eukaryota</taxon>
        <taxon>Metazoa</taxon>
        <taxon>Spiralia</taxon>
        <taxon>Gnathifera</taxon>
        <taxon>Rotifera</taxon>
        <taxon>Eurotatoria</taxon>
        <taxon>Monogononta</taxon>
        <taxon>Pseudotrocha</taxon>
        <taxon>Ploima</taxon>
        <taxon>Brachionidae</taxon>
        <taxon>Brachionus</taxon>
    </lineage>
</organism>
<dbReference type="GO" id="GO:0008270">
    <property type="term" value="F:zinc ion binding"/>
    <property type="evidence" value="ECO:0007669"/>
    <property type="project" value="InterPro"/>
</dbReference>
<feature type="binding site" evidence="5">
    <location>
        <position position="145"/>
    </location>
    <ligand>
        <name>an N-acyl-1,2-diacyl-sn-glycero-3-phosphoethanolamine</name>
        <dbReference type="ChEBI" id="CHEBI:62537"/>
    </ligand>
</feature>
<feature type="binding site" evidence="6">
    <location>
        <position position="298"/>
    </location>
    <ligand>
        <name>Zn(2+)</name>
        <dbReference type="ChEBI" id="CHEBI:29105"/>
        <label>2</label>
    </ligand>
</feature>
<evidence type="ECO:0000256" key="6">
    <source>
        <dbReference type="PIRSR" id="PIRSR038896-51"/>
    </source>
</evidence>
<comment type="catalytic activity">
    <reaction evidence="4">
        <text>N-(5Z,8Z,11Z,14Z-eicosatetraenoyl)-1,2-di-(9Z-octadecenoyl)-sn-glycero-3-phosphoethanolamine + H2O = N-(5Z,8Z,11Z,14Z-eicosatetraenoyl)-ethanolamine + 1,2-di-(9Z-octadecenoyl)-sn-glycero-3-phosphate + H(+)</text>
        <dbReference type="Rhea" id="RHEA:45528"/>
        <dbReference type="ChEBI" id="CHEBI:2700"/>
        <dbReference type="ChEBI" id="CHEBI:15377"/>
        <dbReference type="ChEBI" id="CHEBI:15378"/>
        <dbReference type="ChEBI" id="CHEBI:74546"/>
        <dbReference type="ChEBI" id="CHEBI:85277"/>
    </reaction>
    <physiologicalReaction direction="left-to-right" evidence="4">
        <dbReference type="Rhea" id="RHEA:45529"/>
    </physiologicalReaction>
</comment>
<dbReference type="InterPro" id="IPR001279">
    <property type="entry name" value="Metallo-B-lactamas"/>
</dbReference>
<dbReference type="EC" id="3.1.4.54" evidence="2"/>
<feature type="binding site" evidence="6">
    <location>
        <position position="239"/>
    </location>
    <ligand>
        <name>Zn(2+)</name>
        <dbReference type="ChEBI" id="CHEBI:29105"/>
        <label>2</label>
    </ligand>
</feature>
<dbReference type="AlphaFoldDB" id="A0A3M7PU88"/>
<comment type="cofactor">
    <cofactor evidence="6">
        <name>Zn(2+)</name>
        <dbReference type="ChEBI" id="CHEBI:29105"/>
    </cofactor>
    <text evidence="6">Binds 2 zinc divalent cations per subunit.</text>
</comment>
<feature type="domain" description="Metallo-beta-lactamase" evidence="7">
    <location>
        <begin position="101"/>
        <end position="299"/>
    </location>
</feature>
<dbReference type="Gene3D" id="3.60.15.10">
    <property type="entry name" value="Ribonuclease Z/Hydroxyacylglutathione hydrolase-like"/>
    <property type="match status" value="1"/>
</dbReference>
<name>A0A3M7PU88_BRAPC</name>
<dbReference type="PIRSF" id="PIRSF038896">
    <property type="entry name" value="NAPE-PLD"/>
    <property type="match status" value="1"/>
</dbReference>
<dbReference type="GO" id="GO:0070290">
    <property type="term" value="F:N-acylphosphatidylethanolamine-specific phospholipase D activity"/>
    <property type="evidence" value="ECO:0007669"/>
    <property type="project" value="UniProtKB-EC"/>
</dbReference>
<evidence type="ECO:0000259" key="7">
    <source>
        <dbReference type="Pfam" id="PF12706"/>
    </source>
</evidence>
<reference evidence="8 9" key="1">
    <citation type="journal article" date="2018" name="Sci. Rep.">
        <title>Genomic signatures of local adaptation to the degree of environmental predictability in rotifers.</title>
        <authorList>
            <person name="Franch-Gras L."/>
            <person name="Hahn C."/>
            <person name="Garcia-Roger E.M."/>
            <person name="Carmona M.J."/>
            <person name="Serra M."/>
            <person name="Gomez A."/>
        </authorList>
    </citation>
    <scope>NUCLEOTIDE SEQUENCE [LARGE SCALE GENOMIC DNA]</scope>
    <source>
        <strain evidence="8">HYR1</strain>
    </source>
</reference>
<feature type="binding site" evidence="6">
    <location>
        <position position="146"/>
    </location>
    <ligand>
        <name>Zn(2+)</name>
        <dbReference type="ChEBI" id="CHEBI:29105"/>
        <label>2</label>
    </ligand>
</feature>
<sequence length="341" mass="39699">MTSLNIESNVLSEPVYQNGTFDNPWPTWKMPNLSDLLKWKLFYKDNKNIPKDGRILDQNLPVHHVTDDEIKKFCDEDTSKKFKVIWIGHATSLINFQNMIILMDPLFTERDSAFKFSGRKRYRPVPIKIERIPKIDAVIISHNHYDHLDYKSILALHNKFGDLLNWFVGKGTGEWFNSCGINNNVHELTWWQSKKIRDLEFIFAPAQHWSSRSINDRNKALWGGWIIKGHSSKIYFAGDTGYCPAFKEIGQKYGPFDFSFIPIGAYEPRWMMGPQHVDPEEAVKIHLDVKSNKTFAIHWGTLSLASEHYMEPKEKLSEILAKLELDQNSFVTLKHGEINEF</sequence>
<keyword evidence="3" id="KW-0443">Lipid metabolism</keyword>
<dbReference type="GO" id="GO:0005737">
    <property type="term" value="C:cytoplasm"/>
    <property type="evidence" value="ECO:0007669"/>
    <property type="project" value="TreeGrafter"/>
</dbReference>
<feature type="binding site" evidence="5">
    <location>
        <position position="276"/>
    </location>
    <ligand>
        <name>an N-acyl-1,2-diacyl-sn-glycero-3-phosphoethanolamine</name>
        <dbReference type="ChEBI" id="CHEBI:62537"/>
    </ligand>
</feature>
<feature type="binding site" evidence="6">
    <location>
        <position position="147"/>
    </location>
    <ligand>
        <name>Zn(2+)</name>
        <dbReference type="ChEBI" id="CHEBI:29105"/>
        <label>2</label>
    </ligand>
</feature>
<evidence type="ECO:0000256" key="5">
    <source>
        <dbReference type="PIRSR" id="PIRSR038896-50"/>
    </source>
</evidence>
<dbReference type="OrthoDB" id="332863at2759"/>
<comment type="caution">
    <text evidence="8">The sequence shown here is derived from an EMBL/GenBank/DDBJ whole genome shotgun (WGS) entry which is preliminary data.</text>
</comment>
<protein>
    <recommendedName>
        <fullName evidence="2">N-acetylphosphatidylethanolamine-hydrolyzing phospholipase D</fullName>
        <ecNumber evidence="2">3.1.4.54</ecNumber>
    </recommendedName>
</protein>
<keyword evidence="6" id="KW-0862">Zinc</keyword>
<evidence type="ECO:0000256" key="2">
    <source>
        <dbReference type="ARBA" id="ARBA00012279"/>
    </source>
</evidence>
<dbReference type="EMBL" id="REGN01008928">
    <property type="protein sequence ID" value="RNA02301.1"/>
    <property type="molecule type" value="Genomic_DNA"/>
</dbReference>
<dbReference type="Pfam" id="PF12706">
    <property type="entry name" value="Lactamase_B_2"/>
    <property type="match status" value="1"/>
</dbReference>
<feature type="binding site" evidence="6">
    <location>
        <position position="142"/>
    </location>
    <ligand>
        <name>Zn(2+)</name>
        <dbReference type="ChEBI" id="CHEBI:29105"/>
        <label>1</label>
    </ligand>
</feature>
<feature type="binding site" evidence="6">
    <location>
        <position position="208"/>
    </location>
    <ligand>
        <name>Zn(2+)</name>
        <dbReference type="ChEBI" id="CHEBI:29105"/>
        <label>1</label>
    </ligand>
</feature>
<dbReference type="PANTHER" id="PTHR15032">
    <property type="entry name" value="N-ACYL-PHOSPHATIDYLETHANOLAMINE-HYDROLYZING PHOSPHOLIPASE D"/>
    <property type="match status" value="1"/>
</dbReference>
<dbReference type="GO" id="GO:0009395">
    <property type="term" value="P:phospholipid catabolic process"/>
    <property type="evidence" value="ECO:0007669"/>
    <property type="project" value="UniProtKB-KW"/>
</dbReference>
<dbReference type="STRING" id="10195.A0A3M7PU88"/>
<proteinExistence type="inferred from homology"/>
<keyword evidence="3" id="KW-0595">Phospholipid degradation</keyword>
<dbReference type="InterPro" id="IPR036866">
    <property type="entry name" value="RibonucZ/Hydroxyglut_hydro"/>
</dbReference>
<feature type="binding site" evidence="6">
    <location>
        <position position="144"/>
    </location>
    <ligand>
        <name>Zn(2+)</name>
        <dbReference type="ChEBI" id="CHEBI:29105"/>
        <label>1</label>
    </ligand>
</feature>